<feature type="transmembrane region" description="Helical" evidence="8">
    <location>
        <begin position="182"/>
        <end position="200"/>
    </location>
</feature>
<evidence type="ECO:0000256" key="3">
    <source>
        <dbReference type="ARBA" id="ARBA00022676"/>
    </source>
</evidence>
<evidence type="ECO:0000256" key="5">
    <source>
        <dbReference type="ARBA" id="ARBA00022692"/>
    </source>
</evidence>
<dbReference type="Pfam" id="PF13231">
    <property type="entry name" value="PMT_2"/>
    <property type="match status" value="1"/>
</dbReference>
<evidence type="ECO:0000256" key="7">
    <source>
        <dbReference type="ARBA" id="ARBA00023136"/>
    </source>
</evidence>
<name>A0A7C4LJ15_9PLAN</name>
<dbReference type="InterPro" id="IPR050297">
    <property type="entry name" value="LipidA_mod_glycosyltrf_83"/>
</dbReference>
<keyword evidence="4" id="KW-0808">Transferase</keyword>
<evidence type="ECO:0000256" key="2">
    <source>
        <dbReference type="ARBA" id="ARBA00022475"/>
    </source>
</evidence>
<organism evidence="10">
    <name type="scientific">Schlesneria paludicola</name>
    <dbReference type="NCBI Taxonomy" id="360056"/>
    <lineage>
        <taxon>Bacteria</taxon>
        <taxon>Pseudomonadati</taxon>
        <taxon>Planctomycetota</taxon>
        <taxon>Planctomycetia</taxon>
        <taxon>Planctomycetales</taxon>
        <taxon>Planctomycetaceae</taxon>
        <taxon>Schlesneria</taxon>
    </lineage>
</organism>
<dbReference type="AlphaFoldDB" id="A0A7C4LJ15"/>
<comment type="caution">
    <text evidence="10">The sequence shown here is derived from an EMBL/GenBank/DDBJ whole genome shotgun (WGS) entry which is preliminary data.</text>
</comment>
<evidence type="ECO:0000256" key="4">
    <source>
        <dbReference type="ARBA" id="ARBA00022679"/>
    </source>
</evidence>
<evidence type="ECO:0000256" key="8">
    <source>
        <dbReference type="SAM" id="Phobius"/>
    </source>
</evidence>
<sequence>MSTRSYYLWLAAITLLAWGLRLGVTERFVGLAAPPDPADGLDQLDYELFAHHLSIGEGYTLADGTPSARRAPGTSLILVPVYWLCGRSFLAARLWIISLSALTCWAAAWVVRRWVGERAALLTAAGAAVNPGLFYYAAHLWSEVPFGLFITLATGFSVRSWTTGRWFDRMLAGMCWGLSLLIRPQVLFMAPFLVAALVWCRGGVRRRLFSEIAWQTAIVAALAAPWVCRNTWVLGKPALTTLVGGHTFWGAHNARTFHDPKVRGLWITMSDIPQAPLPLPRDELEQERLAWRLGFASLRQNWRYLPQLEAWKLYRLITPFEETANRLVYWVFAWAWMLTIPWLPLGLGELSRRAPVLWRVIALQLAATVLCTLVFYGAARFRHAVEPLLMMVAAAGVAAVFERRASTVPQPSAVAATMCGNLPAERV</sequence>
<evidence type="ECO:0000256" key="6">
    <source>
        <dbReference type="ARBA" id="ARBA00022989"/>
    </source>
</evidence>
<keyword evidence="2" id="KW-1003">Cell membrane</keyword>
<proteinExistence type="predicted"/>
<protein>
    <recommendedName>
        <fullName evidence="9">Glycosyltransferase RgtA/B/C/D-like domain-containing protein</fullName>
    </recommendedName>
</protein>
<feature type="transmembrane region" description="Helical" evidence="8">
    <location>
        <begin position="94"/>
        <end position="112"/>
    </location>
</feature>
<accession>A0A7C4LJ15</accession>
<evidence type="ECO:0000313" key="10">
    <source>
        <dbReference type="EMBL" id="HGT37993.1"/>
    </source>
</evidence>
<evidence type="ECO:0000256" key="1">
    <source>
        <dbReference type="ARBA" id="ARBA00004651"/>
    </source>
</evidence>
<keyword evidence="6 8" id="KW-1133">Transmembrane helix</keyword>
<gene>
    <name evidence="10" type="ORF">ENS64_01805</name>
</gene>
<comment type="subcellular location">
    <subcellularLocation>
        <location evidence="1">Cell membrane</location>
        <topology evidence="1">Multi-pass membrane protein</topology>
    </subcellularLocation>
</comment>
<reference evidence="10" key="1">
    <citation type="journal article" date="2020" name="mSystems">
        <title>Genome- and Community-Level Interaction Insights into Carbon Utilization and Element Cycling Functions of Hydrothermarchaeota in Hydrothermal Sediment.</title>
        <authorList>
            <person name="Zhou Z."/>
            <person name="Liu Y."/>
            <person name="Xu W."/>
            <person name="Pan J."/>
            <person name="Luo Z.H."/>
            <person name="Li M."/>
        </authorList>
    </citation>
    <scope>NUCLEOTIDE SEQUENCE [LARGE SCALE GENOMIC DNA]</scope>
    <source>
        <strain evidence="10">SpSt-508</strain>
    </source>
</reference>
<feature type="transmembrane region" description="Helical" evidence="8">
    <location>
        <begin position="327"/>
        <end position="345"/>
    </location>
</feature>
<dbReference type="GO" id="GO:0016763">
    <property type="term" value="F:pentosyltransferase activity"/>
    <property type="evidence" value="ECO:0007669"/>
    <property type="project" value="TreeGrafter"/>
</dbReference>
<keyword evidence="3" id="KW-0328">Glycosyltransferase</keyword>
<dbReference type="PANTHER" id="PTHR33908">
    <property type="entry name" value="MANNOSYLTRANSFERASE YKCB-RELATED"/>
    <property type="match status" value="1"/>
</dbReference>
<evidence type="ECO:0000259" key="9">
    <source>
        <dbReference type="Pfam" id="PF13231"/>
    </source>
</evidence>
<dbReference type="GO" id="GO:0005886">
    <property type="term" value="C:plasma membrane"/>
    <property type="evidence" value="ECO:0007669"/>
    <property type="project" value="UniProtKB-SubCell"/>
</dbReference>
<dbReference type="PANTHER" id="PTHR33908:SF11">
    <property type="entry name" value="MEMBRANE PROTEIN"/>
    <property type="match status" value="1"/>
</dbReference>
<feature type="transmembrane region" description="Helical" evidence="8">
    <location>
        <begin position="357"/>
        <end position="378"/>
    </location>
</feature>
<dbReference type="InterPro" id="IPR038731">
    <property type="entry name" value="RgtA/B/C-like"/>
</dbReference>
<keyword evidence="5 8" id="KW-0812">Transmembrane</keyword>
<dbReference type="EMBL" id="DSVQ01000005">
    <property type="protein sequence ID" value="HGT37993.1"/>
    <property type="molecule type" value="Genomic_DNA"/>
</dbReference>
<feature type="transmembrane region" description="Helical" evidence="8">
    <location>
        <begin position="6"/>
        <end position="24"/>
    </location>
</feature>
<dbReference type="GO" id="GO:0009103">
    <property type="term" value="P:lipopolysaccharide biosynthetic process"/>
    <property type="evidence" value="ECO:0007669"/>
    <property type="project" value="UniProtKB-ARBA"/>
</dbReference>
<feature type="domain" description="Glycosyltransferase RgtA/B/C/D-like" evidence="9">
    <location>
        <begin position="71"/>
        <end position="225"/>
    </location>
</feature>
<keyword evidence="7 8" id="KW-0472">Membrane</keyword>